<dbReference type="Gene3D" id="1.25.40.10">
    <property type="entry name" value="Tetratricopeptide repeat domain"/>
    <property type="match status" value="1"/>
</dbReference>
<dbReference type="Gene3D" id="1.10.10.10">
    <property type="entry name" value="Winged helix-like DNA-binding domain superfamily/Winged helix DNA-binding domain"/>
    <property type="match status" value="1"/>
</dbReference>
<evidence type="ECO:0000313" key="5">
    <source>
        <dbReference type="EMBL" id="GAA1551304.1"/>
    </source>
</evidence>
<dbReference type="Pfam" id="PF13191">
    <property type="entry name" value="AAA_16"/>
    <property type="match status" value="1"/>
</dbReference>
<evidence type="ECO:0000256" key="1">
    <source>
        <dbReference type="ARBA" id="ARBA00023015"/>
    </source>
</evidence>
<organism evidence="5 6">
    <name type="scientific">Dactylosporangium maewongense</name>
    <dbReference type="NCBI Taxonomy" id="634393"/>
    <lineage>
        <taxon>Bacteria</taxon>
        <taxon>Bacillati</taxon>
        <taxon>Actinomycetota</taxon>
        <taxon>Actinomycetes</taxon>
        <taxon>Micromonosporales</taxon>
        <taxon>Micromonosporaceae</taxon>
        <taxon>Dactylosporangium</taxon>
    </lineage>
</organism>
<reference evidence="5 6" key="1">
    <citation type="journal article" date="2019" name="Int. J. Syst. Evol. Microbiol.">
        <title>The Global Catalogue of Microorganisms (GCM) 10K type strain sequencing project: providing services to taxonomists for standard genome sequencing and annotation.</title>
        <authorList>
            <consortium name="The Broad Institute Genomics Platform"/>
            <consortium name="The Broad Institute Genome Sequencing Center for Infectious Disease"/>
            <person name="Wu L."/>
            <person name="Ma J."/>
        </authorList>
    </citation>
    <scope>NUCLEOTIDE SEQUENCE [LARGE SCALE GENOMIC DNA]</scope>
    <source>
        <strain evidence="5 6">JCM 15933</strain>
    </source>
</reference>
<dbReference type="CDD" id="cd06170">
    <property type="entry name" value="LuxR_C_like"/>
    <property type="match status" value="1"/>
</dbReference>
<dbReference type="SUPFAM" id="SSF48452">
    <property type="entry name" value="TPR-like"/>
    <property type="match status" value="1"/>
</dbReference>
<accession>A0ABN2C4X8</accession>
<evidence type="ECO:0000259" key="4">
    <source>
        <dbReference type="PROSITE" id="PS50043"/>
    </source>
</evidence>
<evidence type="ECO:0000313" key="6">
    <source>
        <dbReference type="Proteomes" id="UP001501470"/>
    </source>
</evidence>
<keyword evidence="2" id="KW-0238">DNA-binding</keyword>
<evidence type="ECO:0000256" key="2">
    <source>
        <dbReference type="ARBA" id="ARBA00023125"/>
    </source>
</evidence>
<dbReference type="InterPro" id="IPR059106">
    <property type="entry name" value="WHD_MalT"/>
</dbReference>
<dbReference type="InterPro" id="IPR036388">
    <property type="entry name" value="WH-like_DNA-bd_sf"/>
</dbReference>
<dbReference type="PROSITE" id="PS50043">
    <property type="entry name" value="HTH_LUXR_2"/>
    <property type="match status" value="1"/>
</dbReference>
<dbReference type="SUPFAM" id="SSF52540">
    <property type="entry name" value="P-loop containing nucleoside triphosphate hydrolases"/>
    <property type="match status" value="1"/>
</dbReference>
<dbReference type="InterPro" id="IPR016032">
    <property type="entry name" value="Sig_transdc_resp-reg_C-effctor"/>
</dbReference>
<proteinExistence type="predicted"/>
<dbReference type="InterPro" id="IPR011990">
    <property type="entry name" value="TPR-like_helical_dom_sf"/>
</dbReference>
<dbReference type="EMBL" id="BAAAQD010000022">
    <property type="protein sequence ID" value="GAA1551304.1"/>
    <property type="molecule type" value="Genomic_DNA"/>
</dbReference>
<dbReference type="SMART" id="SM00421">
    <property type="entry name" value="HTH_LUXR"/>
    <property type="match status" value="1"/>
</dbReference>
<gene>
    <name evidence="5" type="ORF">GCM10009827_084880</name>
</gene>
<dbReference type="InterPro" id="IPR000792">
    <property type="entry name" value="Tscrpt_reg_LuxR_C"/>
</dbReference>
<feature type="domain" description="HTH luxR-type" evidence="4">
    <location>
        <begin position="776"/>
        <end position="841"/>
    </location>
</feature>
<dbReference type="Gene3D" id="3.40.50.300">
    <property type="entry name" value="P-loop containing nucleotide triphosphate hydrolases"/>
    <property type="match status" value="1"/>
</dbReference>
<dbReference type="InterPro" id="IPR041664">
    <property type="entry name" value="AAA_16"/>
</dbReference>
<dbReference type="Pfam" id="PF00196">
    <property type="entry name" value="GerE"/>
    <property type="match status" value="1"/>
</dbReference>
<dbReference type="Proteomes" id="UP001501470">
    <property type="component" value="Unassembled WGS sequence"/>
</dbReference>
<dbReference type="PANTHER" id="PTHR44688">
    <property type="entry name" value="DNA-BINDING TRANSCRIPTIONAL ACTIVATOR DEVR_DOSR"/>
    <property type="match status" value="1"/>
</dbReference>
<dbReference type="PANTHER" id="PTHR44688:SF16">
    <property type="entry name" value="DNA-BINDING TRANSCRIPTIONAL ACTIVATOR DEVR_DOSR"/>
    <property type="match status" value="1"/>
</dbReference>
<dbReference type="InterPro" id="IPR027417">
    <property type="entry name" value="P-loop_NTPase"/>
</dbReference>
<dbReference type="Pfam" id="PF25873">
    <property type="entry name" value="WHD_MalT"/>
    <property type="match status" value="1"/>
</dbReference>
<dbReference type="SUPFAM" id="SSF46894">
    <property type="entry name" value="C-terminal effector domain of the bipartite response regulators"/>
    <property type="match status" value="1"/>
</dbReference>
<keyword evidence="3" id="KW-0804">Transcription</keyword>
<name>A0ABN2C4X8_9ACTN</name>
<dbReference type="RefSeq" id="WP_344509461.1">
    <property type="nucleotide sequence ID" value="NZ_BAAAQD010000022.1"/>
</dbReference>
<protein>
    <submittedName>
        <fullName evidence="5">LuxR family transcriptional regulator</fullName>
    </submittedName>
</protein>
<sequence>MEGAPLLSAKLTRPEPVDRALPREQLIDLLWSLTDLPVTVVTGPAGSGKSRLVAAWADDSPGWDSIAWLTVDQDDRARPARLWQHLLAALRGAGVLLPAALLDLTTAPDHAAVTELAAVLSHQQHSIVLVLDDACWLDAEQLGEIEFLLRHAQSHLRLVLVGRHRPRFPLHRYRLTDQLSELRWSELALDAGEVRALFALHGVDLTPAALADVMEQTGGWLAGVRLCALAMADGSGVPALAGHDYVVDYFTGEILDRCTPRRRRLLAGVARLDTFTAELAAIVGGVEEGDVIADLEEAGAFLETVSEAQGTYRLHPLFGAVLRDRLPLPPAAARTAGLVAARWSARHGDLAGAVGHAAAVGAWEDAARFVVDDLAVGEVIVDGPAGRLTGLLAGMPAEPASPEGVIVAAAHALSHSDHPRAERLLTGNAWLPGPDAPLPVRLAACMVQQSVAYETGDAERLDAVTGAAARLLPQVDPGRIAVRPELWVFVLSGVATAHLRAGRLDEAAGSFAAAIRAARSERCGGLLAYCTQHLAFTEALLGRLRSAYDTAHRASDVVARTEALNRGPRHIADLALAWVAAERYDTTAAWRHLRTAEEGLATDIMPRESAYAATLTIVRSRLLRARGELPAALSVLRGAPPETSARLWVRHELDLAESRVLVAMGRHEEARTALARLDQERPEATLARGSALLAAGDPQRAVECAHQVLCLLGLPVGVLVEAWLLLAAGTARQGDHERAVEALRTAVGFTVDDGGTRAVHEADGALHQLLRRHATAADPVPGFSLRQAEVLRHLAALTPTEEIAELMDVSVKTVRTHIREVLRKVDASSRAEAVRRARDLGLL</sequence>
<comment type="caution">
    <text evidence="5">The sequence shown here is derived from an EMBL/GenBank/DDBJ whole genome shotgun (WGS) entry which is preliminary data.</text>
</comment>
<keyword evidence="1" id="KW-0805">Transcription regulation</keyword>
<evidence type="ECO:0000256" key="3">
    <source>
        <dbReference type="ARBA" id="ARBA00023163"/>
    </source>
</evidence>
<keyword evidence="6" id="KW-1185">Reference proteome</keyword>